<reference evidence="1 2" key="1">
    <citation type="submission" date="2019-06" db="EMBL/GenBank/DDBJ databases">
        <authorList>
            <person name="Livingstone P."/>
            <person name="Whitworth D."/>
        </authorList>
    </citation>
    <scope>NUCLEOTIDE SEQUENCE [LARGE SCALE GENOMIC DNA]</scope>
    <source>
        <strain evidence="1 2">AM401</strain>
    </source>
</reference>
<gene>
    <name evidence="1" type="ORF">FJV41_11055</name>
</gene>
<dbReference type="AlphaFoldDB" id="A0A540X3Q9"/>
<keyword evidence="2" id="KW-1185">Reference proteome</keyword>
<evidence type="ECO:0008006" key="3">
    <source>
        <dbReference type="Google" id="ProtNLM"/>
    </source>
</evidence>
<protein>
    <recommendedName>
        <fullName evidence="3">Nucleoside phosphorylase domain-containing protein</fullName>
    </recommendedName>
</protein>
<dbReference type="Proteomes" id="UP000315369">
    <property type="component" value="Unassembled WGS sequence"/>
</dbReference>
<dbReference type="SUPFAM" id="SSF53167">
    <property type="entry name" value="Purine and uridine phosphorylases"/>
    <property type="match status" value="1"/>
</dbReference>
<name>A0A540X3Q9_9BACT</name>
<accession>A0A540X3Q9</accession>
<proteinExistence type="predicted"/>
<dbReference type="InterPro" id="IPR035994">
    <property type="entry name" value="Nucleoside_phosphorylase_sf"/>
</dbReference>
<dbReference type="EMBL" id="VIFM01000033">
    <property type="protein sequence ID" value="TQF15898.1"/>
    <property type="molecule type" value="Genomic_DNA"/>
</dbReference>
<dbReference type="GO" id="GO:0003824">
    <property type="term" value="F:catalytic activity"/>
    <property type="evidence" value="ECO:0007669"/>
    <property type="project" value="InterPro"/>
</dbReference>
<comment type="caution">
    <text evidence="1">The sequence shown here is derived from an EMBL/GenBank/DDBJ whole genome shotgun (WGS) entry which is preliminary data.</text>
</comment>
<dbReference type="Gene3D" id="3.40.50.1580">
    <property type="entry name" value="Nucleoside phosphorylase domain"/>
    <property type="match status" value="1"/>
</dbReference>
<evidence type="ECO:0000313" key="2">
    <source>
        <dbReference type="Proteomes" id="UP000315369"/>
    </source>
</evidence>
<dbReference type="OrthoDB" id="3078193at2"/>
<sequence length="396" mass="43711">MPNPHTLLSSPELIARHIIEYGATVDEQPLEATALPRGPLPAEVALGLTWPTGLEPRPRRLPTTPDPGAALPQADYLVVTWTVAEVEALADTLTPGVRRTAWYPYDRNFQSHYQPLIRKSAPAQRVQRLGSWFLTDIGGRSVLCFKSELHLNQDGVRTGVGTATLPVKDLFHQLLREVKPRMAITVGTAGATFADHELGDVIVTRAARFRLSQEFRNEPFNDKTYRCEMDVPTRFFDDAERLMAQHAPQLGEPDFGPPTKRYAFDGPLLQGPRNSPDIKLDGRDLPAFHPILTTDFFEFGTSRNGLEAVGAGVEMGDAVLGMVAEELGNTAPLWLVIRNASDPQINGDLPDAPSRLDMQAHWAVWYYEAYGYWTSVSSALATWAVIAGQTAPGVRH</sequence>
<dbReference type="RefSeq" id="WP_141642411.1">
    <property type="nucleotide sequence ID" value="NZ_VIFM01000033.1"/>
</dbReference>
<evidence type="ECO:0000313" key="1">
    <source>
        <dbReference type="EMBL" id="TQF15898.1"/>
    </source>
</evidence>
<organism evidence="1 2">
    <name type="scientific">Myxococcus llanfairpwllgwyngyllgogerychwyrndrobwllllantysiliogogogochensis</name>
    <dbReference type="NCBI Taxonomy" id="2590453"/>
    <lineage>
        <taxon>Bacteria</taxon>
        <taxon>Pseudomonadati</taxon>
        <taxon>Myxococcota</taxon>
        <taxon>Myxococcia</taxon>
        <taxon>Myxococcales</taxon>
        <taxon>Cystobacterineae</taxon>
        <taxon>Myxococcaceae</taxon>
        <taxon>Myxococcus</taxon>
    </lineage>
</organism>
<dbReference type="GO" id="GO:0009116">
    <property type="term" value="P:nucleoside metabolic process"/>
    <property type="evidence" value="ECO:0007669"/>
    <property type="project" value="InterPro"/>
</dbReference>